<feature type="transmembrane region" description="Helical" evidence="1">
    <location>
        <begin position="20"/>
        <end position="44"/>
    </location>
</feature>
<evidence type="ECO:0008006" key="4">
    <source>
        <dbReference type="Google" id="ProtNLM"/>
    </source>
</evidence>
<dbReference type="InterPro" id="IPR012902">
    <property type="entry name" value="N_methyl_site"/>
</dbReference>
<dbReference type="STRING" id="1797197.A2Y75_05490"/>
<organism evidence="2 3">
    <name type="scientific">Candidatus Solincola sediminis</name>
    <dbReference type="NCBI Taxonomy" id="1797199"/>
    <lineage>
        <taxon>Bacteria</taxon>
        <taxon>Bacillati</taxon>
        <taxon>Actinomycetota</taxon>
        <taxon>Candidatus Geothermincolia</taxon>
        <taxon>Candidatus Geothermincolales</taxon>
        <taxon>Candidatus Geothermincolaceae</taxon>
        <taxon>Candidatus Solincola</taxon>
    </lineage>
</organism>
<proteinExistence type="predicted"/>
<dbReference type="InterPro" id="IPR045584">
    <property type="entry name" value="Pilin-like"/>
</dbReference>
<name>A0A1F2WFL1_9ACTN</name>
<evidence type="ECO:0000313" key="2">
    <source>
        <dbReference type="EMBL" id="OFW55639.1"/>
    </source>
</evidence>
<gene>
    <name evidence="2" type="ORF">A2Y75_05490</name>
</gene>
<dbReference type="EMBL" id="MELK01000052">
    <property type="protein sequence ID" value="OFW55639.1"/>
    <property type="molecule type" value="Genomic_DNA"/>
</dbReference>
<keyword evidence="1" id="KW-0472">Membrane</keyword>
<protein>
    <recommendedName>
        <fullName evidence="4">Prepilin-type N-terminal cleavage/methylation domain-containing protein</fullName>
    </recommendedName>
</protein>
<keyword evidence="1" id="KW-0812">Transmembrane</keyword>
<sequence length="194" mass="21043">MITSDTSKTDQRADWRTQAGFALSELVVTVLILGIVTGVALVGWNGSRKTLTLKKAKEEIKATMARCYEIANQEGVDVYLVFWDSTPPSEPGDPDHPNQYCMYRVTPIGVSPVIDEMADDTPTEIPQPGVNYIADDAGHYWFKFDSGVSVAASASFRFQRQGTVVNVTEGSSVTINALGTSAVITVDELGDITF</sequence>
<dbReference type="Pfam" id="PF07963">
    <property type="entry name" value="N_methyl"/>
    <property type="match status" value="1"/>
</dbReference>
<dbReference type="AlphaFoldDB" id="A0A1F2WFL1"/>
<dbReference type="SUPFAM" id="SSF54523">
    <property type="entry name" value="Pili subunits"/>
    <property type="match status" value="1"/>
</dbReference>
<dbReference type="Proteomes" id="UP000177876">
    <property type="component" value="Unassembled WGS sequence"/>
</dbReference>
<comment type="caution">
    <text evidence="2">The sequence shown here is derived from an EMBL/GenBank/DDBJ whole genome shotgun (WGS) entry which is preliminary data.</text>
</comment>
<evidence type="ECO:0000256" key="1">
    <source>
        <dbReference type="SAM" id="Phobius"/>
    </source>
</evidence>
<accession>A0A1F2WFL1</accession>
<keyword evidence="1" id="KW-1133">Transmembrane helix</keyword>
<evidence type="ECO:0000313" key="3">
    <source>
        <dbReference type="Proteomes" id="UP000177876"/>
    </source>
</evidence>
<reference evidence="2 3" key="1">
    <citation type="journal article" date="2016" name="Nat. Commun.">
        <title>Thousands of microbial genomes shed light on interconnected biogeochemical processes in an aquifer system.</title>
        <authorList>
            <person name="Anantharaman K."/>
            <person name="Brown C.T."/>
            <person name="Hug L.A."/>
            <person name="Sharon I."/>
            <person name="Castelle C.J."/>
            <person name="Probst A.J."/>
            <person name="Thomas B.C."/>
            <person name="Singh A."/>
            <person name="Wilkins M.J."/>
            <person name="Karaoz U."/>
            <person name="Brodie E.L."/>
            <person name="Williams K.H."/>
            <person name="Hubbard S.S."/>
            <person name="Banfield J.F."/>
        </authorList>
    </citation>
    <scope>NUCLEOTIDE SEQUENCE [LARGE SCALE GENOMIC DNA]</scope>
</reference>